<dbReference type="GO" id="GO:0052689">
    <property type="term" value="F:carboxylic ester hydrolase activity"/>
    <property type="evidence" value="ECO:0007669"/>
    <property type="project" value="UniProtKB-ARBA"/>
</dbReference>
<gene>
    <name evidence="4" type="ORF">DFR28_10294</name>
</gene>
<dbReference type="InParanoid" id="A0A395JIT5"/>
<keyword evidence="2" id="KW-0732">Signal</keyword>
<dbReference type="Pfam" id="PF12740">
    <property type="entry name" value="PETase"/>
    <property type="match status" value="1"/>
</dbReference>
<protein>
    <submittedName>
        <fullName evidence="4">Cutinase</fullName>
    </submittedName>
</protein>
<dbReference type="InterPro" id="IPR029058">
    <property type="entry name" value="AB_hydrolase_fold"/>
</dbReference>
<name>A0A395JIT5_9GAMM</name>
<dbReference type="Gene3D" id="3.40.50.1820">
    <property type="entry name" value="alpha/beta hydrolase"/>
    <property type="match status" value="1"/>
</dbReference>
<feature type="domain" description="PET hydrolase/cutinase-like" evidence="3">
    <location>
        <begin position="46"/>
        <end position="308"/>
    </location>
</feature>
<dbReference type="PANTHER" id="PTHR22946">
    <property type="entry name" value="DIENELACTONE HYDROLASE DOMAIN-CONTAINING PROTEIN-RELATED"/>
    <property type="match status" value="1"/>
</dbReference>
<dbReference type="AlphaFoldDB" id="A0A395JIT5"/>
<proteinExistence type="predicted"/>
<dbReference type="OrthoDB" id="1466228at2"/>
<keyword evidence="1" id="KW-0378">Hydrolase</keyword>
<dbReference type="PANTHER" id="PTHR22946:SF9">
    <property type="entry name" value="POLYKETIDE TRANSFERASE AF380"/>
    <property type="match status" value="1"/>
</dbReference>
<dbReference type="InterPro" id="IPR050261">
    <property type="entry name" value="FrsA_esterase"/>
</dbReference>
<comment type="caution">
    <text evidence="4">The sequence shown here is derived from an EMBL/GenBank/DDBJ whole genome shotgun (WGS) entry which is preliminary data.</text>
</comment>
<evidence type="ECO:0000256" key="2">
    <source>
        <dbReference type="SAM" id="SignalP"/>
    </source>
</evidence>
<evidence type="ECO:0000313" key="5">
    <source>
        <dbReference type="Proteomes" id="UP000253083"/>
    </source>
</evidence>
<keyword evidence="5" id="KW-1185">Reference proteome</keyword>
<dbReference type="RefSeq" id="WP_113953525.1">
    <property type="nucleotide sequence ID" value="NZ_QNRT01000002.1"/>
</dbReference>
<dbReference type="InterPro" id="IPR041127">
    <property type="entry name" value="PET_hydrolase/cutinase-like"/>
</dbReference>
<sequence length="311" mass="32696">MKTTTLIKSTLCIISLSFSLSAFGGGSGGGSTGDDLPLPDTCTSNCGYELGPNPSLSFVSAAQGPQPVSTVSVSSSVDGFGGGTIYYPSNISQEMAAISIAPGFTNTQSAIAWWGPLLASHGFVVITIDTNSRFDQPDSRSRQLDSALSYLISQSDSSSSSISGLVDENRLATMGFSMGGGGSLQSASRNRLSAAVPLAPWNSGSNSFNQIAVPTMIMACENDSTANVSSHASPFYNTIPTSTDKAFMEISGGQHNCANGSNSNNALLATYGVSWMKRFLDKDHRYNQFLCGPNHESNSRISEFRDTCDFT</sequence>
<feature type="chain" id="PRO_5017203456" evidence="2">
    <location>
        <begin position="25"/>
        <end position="311"/>
    </location>
</feature>
<dbReference type="EMBL" id="QNRT01000002">
    <property type="protein sequence ID" value="RBP50683.1"/>
    <property type="molecule type" value="Genomic_DNA"/>
</dbReference>
<evidence type="ECO:0000259" key="3">
    <source>
        <dbReference type="Pfam" id="PF12740"/>
    </source>
</evidence>
<reference evidence="4 5" key="1">
    <citation type="submission" date="2018-06" db="EMBL/GenBank/DDBJ databases">
        <title>Genomic Encyclopedia of Type Strains, Phase IV (KMG-IV): sequencing the most valuable type-strain genomes for metagenomic binning, comparative biology and taxonomic classification.</title>
        <authorList>
            <person name="Goeker M."/>
        </authorList>
    </citation>
    <scope>NUCLEOTIDE SEQUENCE [LARGE SCALE GENOMIC DNA]</scope>
    <source>
        <strain evidence="4 5">DSM 24032</strain>
    </source>
</reference>
<evidence type="ECO:0000256" key="1">
    <source>
        <dbReference type="ARBA" id="ARBA00022801"/>
    </source>
</evidence>
<accession>A0A395JIT5</accession>
<organism evidence="4 5">
    <name type="scientific">Arenicella xantha</name>
    <dbReference type="NCBI Taxonomy" id="644221"/>
    <lineage>
        <taxon>Bacteria</taxon>
        <taxon>Pseudomonadati</taxon>
        <taxon>Pseudomonadota</taxon>
        <taxon>Gammaproteobacteria</taxon>
        <taxon>Arenicellales</taxon>
        <taxon>Arenicellaceae</taxon>
        <taxon>Arenicella</taxon>
    </lineage>
</organism>
<feature type="signal peptide" evidence="2">
    <location>
        <begin position="1"/>
        <end position="24"/>
    </location>
</feature>
<dbReference type="SUPFAM" id="SSF53474">
    <property type="entry name" value="alpha/beta-Hydrolases"/>
    <property type="match status" value="1"/>
</dbReference>
<evidence type="ECO:0000313" key="4">
    <source>
        <dbReference type="EMBL" id="RBP50683.1"/>
    </source>
</evidence>
<dbReference type="Proteomes" id="UP000253083">
    <property type="component" value="Unassembled WGS sequence"/>
</dbReference>